<sequence length="61" mass="7225">ECIRLIGKEKVERAFEIQDSFKEEDEIESKLINLVGRDKVYCVEKLRMIKCFKDASKFGIR</sequence>
<gene>
    <name evidence="1" type="ORF">OXX778_LOCUS14927</name>
</gene>
<dbReference type="AlphaFoldDB" id="A0A814ELT8"/>
<keyword evidence="2" id="KW-1185">Reference proteome</keyword>
<comment type="caution">
    <text evidence="1">The sequence shown here is derived from an EMBL/GenBank/DDBJ whole genome shotgun (WGS) entry which is preliminary data.</text>
</comment>
<evidence type="ECO:0000313" key="2">
    <source>
        <dbReference type="Proteomes" id="UP000663879"/>
    </source>
</evidence>
<feature type="non-terminal residue" evidence="1">
    <location>
        <position position="1"/>
    </location>
</feature>
<dbReference type="Proteomes" id="UP000663879">
    <property type="component" value="Unassembled WGS sequence"/>
</dbReference>
<evidence type="ECO:0000313" key="1">
    <source>
        <dbReference type="EMBL" id="CAF0971205.1"/>
    </source>
</evidence>
<accession>A0A814ELT8</accession>
<dbReference type="EMBL" id="CAJNOC010003178">
    <property type="protein sequence ID" value="CAF0971205.1"/>
    <property type="molecule type" value="Genomic_DNA"/>
</dbReference>
<protein>
    <submittedName>
        <fullName evidence="1">Uncharacterized protein</fullName>
    </submittedName>
</protein>
<organism evidence="1 2">
    <name type="scientific">Brachionus calyciflorus</name>
    <dbReference type="NCBI Taxonomy" id="104777"/>
    <lineage>
        <taxon>Eukaryota</taxon>
        <taxon>Metazoa</taxon>
        <taxon>Spiralia</taxon>
        <taxon>Gnathifera</taxon>
        <taxon>Rotifera</taxon>
        <taxon>Eurotatoria</taxon>
        <taxon>Monogononta</taxon>
        <taxon>Pseudotrocha</taxon>
        <taxon>Ploima</taxon>
        <taxon>Brachionidae</taxon>
        <taxon>Brachionus</taxon>
    </lineage>
</organism>
<name>A0A814ELT8_9BILA</name>
<proteinExistence type="predicted"/>
<reference evidence="1" key="1">
    <citation type="submission" date="2021-02" db="EMBL/GenBank/DDBJ databases">
        <authorList>
            <person name="Nowell W R."/>
        </authorList>
    </citation>
    <scope>NUCLEOTIDE SEQUENCE</scope>
    <source>
        <strain evidence="1">Ploen Becks lab</strain>
    </source>
</reference>